<dbReference type="AlphaFoldDB" id="A0AA90P000"/>
<accession>A0AA90P000</accession>
<dbReference type="Proteomes" id="UP001178148">
    <property type="component" value="Unassembled WGS sequence"/>
</dbReference>
<feature type="chain" id="PRO_5041680267" description="Ysc84 actin-binding domain-containing protein" evidence="1">
    <location>
        <begin position="21"/>
        <end position="183"/>
    </location>
</feature>
<dbReference type="EMBL" id="JASXSV010000015">
    <property type="protein sequence ID" value="MDP0589491.1"/>
    <property type="molecule type" value="Genomic_DNA"/>
</dbReference>
<comment type="caution">
    <text evidence="2">The sequence shown here is derived from an EMBL/GenBank/DDBJ whole genome shotgun (WGS) entry which is preliminary data.</text>
</comment>
<name>A0AA90P000_9GAMM</name>
<organism evidence="2 3">
    <name type="scientific">Candidatus Endonucleibacter bathymodioli</name>
    <dbReference type="NCBI Taxonomy" id="539814"/>
    <lineage>
        <taxon>Bacteria</taxon>
        <taxon>Pseudomonadati</taxon>
        <taxon>Pseudomonadota</taxon>
        <taxon>Gammaproteobacteria</taxon>
        <taxon>Oceanospirillales</taxon>
        <taxon>Endozoicomonadaceae</taxon>
        <taxon>Candidatus Endonucleibacter</taxon>
    </lineage>
</organism>
<protein>
    <recommendedName>
        <fullName evidence="4">Ysc84 actin-binding domain-containing protein</fullName>
    </recommendedName>
</protein>
<feature type="signal peptide" evidence="1">
    <location>
        <begin position="1"/>
        <end position="20"/>
    </location>
</feature>
<evidence type="ECO:0000256" key="1">
    <source>
        <dbReference type="SAM" id="SignalP"/>
    </source>
</evidence>
<sequence length="183" mass="19206">MLNKTITVLLIFAFLSGCSATGTTPADKRASINQMHNKVLSEIYAKSSTAKSDVSSSAGYAVFSNAQINLFIVSGGTGFGVAKSNGKSIYMKMAEAGIGLGLGVKDFRALFVFHTQKAYTDFVEKGWAFGAEADAAAKTSDKGGETGGGVTIGNITVYQITDTGLTLQATVKGTKYWKDSELN</sequence>
<evidence type="ECO:0008006" key="4">
    <source>
        <dbReference type="Google" id="ProtNLM"/>
    </source>
</evidence>
<dbReference type="PROSITE" id="PS51257">
    <property type="entry name" value="PROKAR_LIPOPROTEIN"/>
    <property type="match status" value="1"/>
</dbReference>
<proteinExistence type="predicted"/>
<reference evidence="2 3" key="1">
    <citation type="journal article" date="2023" name="bioRxiv">
        <title>An intranuclear bacterial parasite of deep-sea mussels expresses apoptosis inhibitors acquired from its host.</title>
        <authorList>
            <person name="Gonzalez Porras M.A."/>
            <person name="Assie A."/>
            <person name="Tietjen M."/>
            <person name="Violette M."/>
            <person name="Kleiner M."/>
            <person name="Gruber-Vodicka H."/>
            <person name="Dubilier N."/>
            <person name="Leisch N."/>
        </authorList>
    </citation>
    <scope>NUCLEOTIDE SEQUENCE [LARGE SCALE GENOMIC DNA]</scope>
    <source>
        <strain evidence="2">IAP13</strain>
    </source>
</reference>
<keyword evidence="1" id="KW-0732">Signal</keyword>
<evidence type="ECO:0000313" key="3">
    <source>
        <dbReference type="Proteomes" id="UP001178148"/>
    </source>
</evidence>
<evidence type="ECO:0000313" key="2">
    <source>
        <dbReference type="EMBL" id="MDP0589491.1"/>
    </source>
</evidence>
<keyword evidence="3" id="KW-1185">Reference proteome</keyword>
<gene>
    <name evidence="2" type="ORF">QS748_10015</name>
</gene>